<comment type="caution">
    <text evidence="1">The sequence shown here is derived from an EMBL/GenBank/DDBJ whole genome shotgun (WGS) entry which is preliminary data.</text>
</comment>
<keyword evidence="2" id="KW-1185">Reference proteome</keyword>
<evidence type="ECO:0000313" key="2">
    <source>
        <dbReference type="Proteomes" id="UP000640274"/>
    </source>
</evidence>
<dbReference type="InterPro" id="IPR046075">
    <property type="entry name" value="DUF6093"/>
</dbReference>
<sequence>MINYRRHRRAIEKMYEDKATISRYMSSVKNPDTRVTEQKLQPVYEDQPCKLSQTGLARNGQTEAQNNLQYDAKLFIAPELEVQQGDVVAVTRAATGRVEMYTAGQPFPAYSSHQEIMLTCKGSA</sequence>
<dbReference type="GO" id="GO:0005524">
    <property type="term" value="F:ATP binding"/>
    <property type="evidence" value="ECO:0007669"/>
    <property type="project" value="UniProtKB-KW"/>
</dbReference>
<dbReference type="AlphaFoldDB" id="A0A934J046"/>
<dbReference type="EMBL" id="JAELUP010000014">
    <property type="protein sequence ID" value="MBJ6360869.1"/>
    <property type="molecule type" value="Genomic_DNA"/>
</dbReference>
<name>A0A934J046_9BACL</name>
<evidence type="ECO:0000313" key="1">
    <source>
        <dbReference type="EMBL" id="MBJ6360869.1"/>
    </source>
</evidence>
<dbReference type="RefSeq" id="WP_199018425.1">
    <property type="nucleotide sequence ID" value="NZ_JAELUP010000014.1"/>
</dbReference>
<dbReference type="Gene3D" id="2.40.10.370">
    <property type="entry name" value="Protein of unknown function DUF3599"/>
    <property type="match status" value="1"/>
</dbReference>
<dbReference type="Proteomes" id="UP000640274">
    <property type="component" value="Unassembled WGS sequence"/>
</dbReference>
<protein>
    <submittedName>
        <fullName evidence="1">ABC transporter ATP-binding protein</fullName>
    </submittedName>
</protein>
<proteinExistence type="predicted"/>
<organism evidence="1 2">
    <name type="scientific">Paenibacillus roseus</name>
    <dbReference type="NCBI Taxonomy" id="2798579"/>
    <lineage>
        <taxon>Bacteria</taxon>
        <taxon>Bacillati</taxon>
        <taxon>Bacillota</taxon>
        <taxon>Bacilli</taxon>
        <taxon>Bacillales</taxon>
        <taxon>Paenibacillaceae</taxon>
        <taxon>Paenibacillus</taxon>
    </lineage>
</organism>
<dbReference type="InterPro" id="IPR038667">
    <property type="entry name" value="XkdH-like_sf"/>
</dbReference>
<reference evidence="1" key="1">
    <citation type="submission" date="2020-12" db="EMBL/GenBank/DDBJ databases">
        <authorList>
            <person name="Huq M.A."/>
        </authorList>
    </citation>
    <scope>NUCLEOTIDE SEQUENCE</scope>
    <source>
        <strain evidence="1">MAHUQ-46</strain>
    </source>
</reference>
<dbReference type="Pfam" id="PF19586">
    <property type="entry name" value="DUF6093"/>
    <property type="match status" value="1"/>
</dbReference>
<accession>A0A934J046</accession>
<gene>
    <name evidence="1" type="ORF">JFN88_06000</name>
</gene>
<keyword evidence="1" id="KW-0067">ATP-binding</keyword>
<keyword evidence="1" id="KW-0547">Nucleotide-binding</keyword>